<proteinExistence type="predicted"/>
<feature type="transmembrane region" description="Helical" evidence="5">
    <location>
        <begin position="51"/>
        <end position="79"/>
    </location>
</feature>
<comment type="caution">
    <text evidence="7">The sequence shown here is derived from an EMBL/GenBank/DDBJ whole genome shotgun (WGS) entry which is preliminary data.</text>
</comment>
<evidence type="ECO:0000256" key="2">
    <source>
        <dbReference type="ARBA" id="ARBA00022692"/>
    </source>
</evidence>
<dbReference type="RefSeq" id="WP_378057105.1">
    <property type="nucleotide sequence ID" value="NZ_JBHSIS010000007.1"/>
</dbReference>
<sequence>MGLPILQCSIAAALAWLVATEVFGHGRPFFAPIAVVICIGVGFGQQRLRRVVELVVGVSVGIGVGDLLISQIGAGWWQLALVLGLAMTTSVLLGGGTLVTLQAASSAILVATLLPPDSTGGLDRMLDALIGGLLGLAAIALLPGDPPEIVRRRGQELLGELAAALTAAADAISERDRTIAQEALRRARTQKAGDDYRDALRAAREIAAISPLHRRQRTMIERYTRASEPVDLALRNSRVLLRRTRAALADDETFPRSLPVALRQLAAAATGLADALGTDGDVAEVREQVRMAATVVDAGGIEHTGFSATVVTAQLRSVAVDLLQATGLSHEQARGFLPSMG</sequence>
<gene>
    <name evidence="7" type="ORF">ACFPCV_16745</name>
</gene>
<accession>A0ABV9S0J4</accession>
<evidence type="ECO:0000256" key="1">
    <source>
        <dbReference type="ARBA" id="ARBA00004141"/>
    </source>
</evidence>
<evidence type="ECO:0000313" key="7">
    <source>
        <dbReference type="EMBL" id="MFC4855157.1"/>
    </source>
</evidence>
<dbReference type="InterPro" id="IPR049453">
    <property type="entry name" value="Memb_transporter_dom"/>
</dbReference>
<evidence type="ECO:0000256" key="4">
    <source>
        <dbReference type="ARBA" id="ARBA00023136"/>
    </source>
</evidence>
<keyword evidence="8" id="KW-1185">Reference proteome</keyword>
<protein>
    <submittedName>
        <fullName evidence="7">Aromatic acid exporter family protein</fullName>
    </submittedName>
</protein>
<comment type="subcellular location">
    <subcellularLocation>
        <location evidence="1">Membrane</location>
        <topology evidence="1">Multi-pass membrane protein</topology>
    </subcellularLocation>
</comment>
<reference evidence="8" key="1">
    <citation type="journal article" date="2019" name="Int. J. Syst. Evol. Microbiol.">
        <title>The Global Catalogue of Microorganisms (GCM) 10K type strain sequencing project: providing services to taxonomists for standard genome sequencing and annotation.</title>
        <authorList>
            <consortium name="The Broad Institute Genomics Platform"/>
            <consortium name="The Broad Institute Genome Sequencing Center for Infectious Disease"/>
            <person name="Wu L."/>
            <person name="Ma J."/>
        </authorList>
    </citation>
    <scope>NUCLEOTIDE SEQUENCE [LARGE SCALE GENOMIC DNA]</scope>
    <source>
        <strain evidence="8">ZS-22-S1</strain>
    </source>
</reference>
<keyword evidence="2 5" id="KW-0812">Transmembrane</keyword>
<organism evidence="7 8">
    <name type="scientific">Actinophytocola glycyrrhizae</name>
    <dbReference type="NCBI Taxonomy" id="2044873"/>
    <lineage>
        <taxon>Bacteria</taxon>
        <taxon>Bacillati</taxon>
        <taxon>Actinomycetota</taxon>
        <taxon>Actinomycetes</taxon>
        <taxon>Pseudonocardiales</taxon>
        <taxon>Pseudonocardiaceae</taxon>
    </lineage>
</organism>
<feature type="transmembrane region" description="Helical" evidence="5">
    <location>
        <begin position="29"/>
        <end position="44"/>
    </location>
</feature>
<evidence type="ECO:0000259" key="6">
    <source>
        <dbReference type="Pfam" id="PF13515"/>
    </source>
</evidence>
<feature type="domain" description="Integral membrane bound transporter" evidence="6">
    <location>
        <begin position="15"/>
        <end position="137"/>
    </location>
</feature>
<keyword evidence="4 5" id="KW-0472">Membrane</keyword>
<keyword evidence="3 5" id="KW-1133">Transmembrane helix</keyword>
<dbReference type="Proteomes" id="UP001595859">
    <property type="component" value="Unassembled WGS sequence"/>
</dbReference>
<name>A0ABV9S0J4_9PSEU</name>
<dbReference type="EMBL" id="JBHSIS010000007">
    <property type="protein sequence ID" value="MFC4855157.1"/>
    <property type="molecule type" value="Genomic_DNA"/>
</dbReference>
<evidence type="ECO:0000313" key="8">
    <source>
        <dbReference type="Proteomes" id="UP001595859"/>
    </source>
</evidence>
<evidence type="ECO:0000256" key="3">
    <source>
        <dbReference type="ARBA" id="ARBA00022989"/>
    </source>
</evidence>
<evidence type="ECO:0000256" key="5">
    <source>
        <dbReference type="SAM" id="Phobius"/>
    </source>
</evidence>
<dbReference type="Pfam" id="PF13515">
    <property type="entry name" value="FUSC_2"/>
    <property type="match status" value="1"/>
</dbReference>